<dbReference type="Gene3D" id="3.30.420.40">
    <property type="match status" value="1"/>
</dbReference>
<dbReference type="AlphaFoldDB" id="A0AAD8HZN6"/>
<dbReference type="Proteomes" id="UP001237642">
    <property type="component" value="Unassembled WGS sequence"/>
</dbReference>
<dbReference type="InterPro" id="IPR013126">
    <property type="entry name" value="Hsp_70_fam"/>
</dbReference>
<organism evidence="4 5">
    <name type="scientific">Heracleum sosnowskyi</name>
    <dbReference type="NCBI Taxonomy" id="360622"/>
    <lineage>
        <taxon>Eukaryota</taxon>
        <taxon>Viridiplantae</taxon>
        <taxon>Streptophyta</taxon>
        <taxon>Embryophyta</taxon>
        <taxon>Tracheophyta</taxon>
        <taxon>Spermatophyta</taxon>
        <taxon>Magnoliopsida</taxon>
        <taxon>eudicotyledons</taxon>
        <taxon>Gunneridae</taxon>
        <taxon>Pentapetalae</taxon>
        <taxon>asterids</taxon>
        <taxon>campanulids</taxon>
        <taxon>Apiales</taxon>
        <taxon>Apiaceae</taxon>
        <taxon>Apioideae</taxon>
        <taxon>apioid superclade</taxon>
        <taxon>Tordylieae</taxon>
        <taxon>Tordyliinae</taxon>
        <taxon>Heracleum</taxon>
    </lineage>
</organism>
<reference evidence="4" key="1">
    <citation type="submission" date="2023-02" db="EMBL/GenBank/DDBJ databases">
        <title>Genome of toxic invasive species Heracleum sosnowskyi carries increased number of genes despite the absence of recent whole-genome duplications.</title>
        <authorList>
            <person name="Schelkunov M."/>
            <person name="Shtratnikova V."/>
            <person name="Makarenko M."/>
            <person name="Klepikova A."/>
            <person name="Omelchenko D."/>
            <person name="Novikova G."/>
            <person name="Obukhova E."/>
            <person name="Bogdanov V."/>
            <person name="Penin A."/>
            <person name="Logacheva M."/>
        </authorList>
    </citation>
    <scope>NUCLEOTIDE SEQUENCE</scope>
    <source>
        <strain evidence="4">Hsosn_3</strain>
        <tissue evidence="4">Leaf</tissue>
    </source>
</reference>
<keyword evidence="5" id="KW-1185">Reference proteome</keyword>
<dbReference type="GO" id="GO:0140662">
    <property type="term" value="F:ATP-dependent protein folding chaperone"/>
    <property type="evidence" value="ECO:0007669"/>
    <property type="project" value="InterPro"/>
</dbReference>
<dbReference type="FunFam" id="3.30.420.40:FF:000028">
    <property type="entry name" value="heat shock 70 kDa protein-like"/>
    <property type="match status" value="1"/>
</dbReference>
<evidence type="ECO:0000256" key="1">
    <source>
        <dbReference type="ARBA" id="ARBA00007381"/>
    </source>
</evidence>
<keyword evidence="3" id="KW-0067">ATP-binding</keyword>
<evidence type="ECO:0000256" key="3">
    <source>
        <dbReference type="ARBA" id="ARBA00022840"/>
    </source>
</evidence>
<evidence type="ECO:0000256" key="2">
    <source>
        <dbReference type="ARBA" id="ARBA00022741"/>
    </source>
</evidence>
<protein>
    <submittedName>
        <fullName evidence="4">Uncharacterized protein</fullName>
    </submittedName>
</protein>
<sequence length="143" mass="16328">MGIYRLIHKRVVIEVLYDNGVVYIYHKKFTWCSIEAHVTLYTLSMISNYSGNSSSNKQKQEDTSLKDEKGIEKTVQGVEVCQNHHVRIIINDHGGRTRPAFVAFSGTRRLISNADFSQAGMNAINSAFRRHITNMNRGNIIFH</sequence>
<evidence type="ECO:0000313" key="5">
    <source>
        <dbReference type="Proteomes" id="UP001237642"/>
    </source>
</evidence>
<comment type="similarity">
    <text evidence="1">Belongs to the heat shock protein 70 family.</text>
</comment>
<proteinExistence type="inferred from homology"/>
<dbReference type="EMBL" id="JAUIZM010000007">
    <property type="protein sequence ID" value="KAK1375298.1"/>
    <property type="molecule type" value="Genomic_DNA"/>
</dbReference>
<reference evidence="4" key="2">
    <citation type="submission" date="2023-05" db="EMBL/GenBank/DDBJ databases">
        <authorList>
            <person name="Schelkunov M.I."/>
        </authorList>
    </citation>
    <scope>NUCLEOTIDE SEQUENCE</scope>
    <source>
        <strain evidence="4">Hsosn_3</strain>
        <tissue evidence="4">Leaf</tissue>
    </source>
</reference>
<comment type="caution">
    <text evidence="4">The sequence shown here is derived from an EMBL/GenBank/DDBJ whole genome shotgun (WGS) entry which is preliminary data.</text>
</comment>
<gene>
    <name evidence="4" type="ORF">POM88_031491</name>
</gene>
<accession>A0AAD8HZN6</accession>
<dbReference type="Pfam" id="PF00012">
    <property type="entry name" value="HSP70"/>
    <property type="match status" value="1"/>
</dbReference>
<name>A0AAD8HZN6_9APIA</name>
<keyword evidence="2" id="KW-0547">Nucleotide-binding</keyword>
<evidence type="ECO:0000313" key="4">
    <source>
        <dbReference type="EMBL" id="KAK1375298.1"/>
    </source>
</evidence>
<dbReference type="GO" id="GO:0005524">
    <property type="term" value="F:ATP binding"/>
    <property type="evidence" value="ECO:0007669"/>
    <property type="project" value="UniProtKB-KW"/>
</dbReference>